<keyword evidence="2" id="KW-1185">Reference proteome</keyword>
<reference evidence="1" key="1">
    <citation type="submission" date="2021-06" db="EMBL/GenBank/DDBJ databases">
        <authorList>
            <person name="Kallberg Y."/>
            <person name="Tangrot J."/>
            <person name="Rosling A."/>
        </authorList>
    </citation>
    <scope>NUCLEOTIDE SEQUENCE</scope>
    <source>
        <strain evidence="1">28 12/20/2015</strain>
    </source>
</reference>
<evidence type="ECO:0000313" key="2">
    <source>
        <dbReference type="Proteomes" id="UP000789366"/>
    </source>
</evidence>
<dbReference type="EMBL" id="CAJVPW010004845">
    <property type="protein sequence ID" value="CAG8545947.1"/>
    <property type="molecule type" value="Genomic_DNA"/>
</dbReference>
<dbReference type="Proteomes" id="UP000789366">
    <property type="component" value="Unassembled WGS sequence"/>
</dbReference>
<organism evidence="1 2">
    <name type="scientific">Cetraspora pellucida</name>
    <dbReference type="NCBI Taxonomy" id="1433469"/>
    <lineage>
        <taxon>Eukaryota</taxon>
        <taxon>Fungi</taxon>
        <taxon>Fungi incertae sedis</taxon>
        <taxon>Mucoromycota</taxon>
        <taxon>Glomeromycotina</taxon>
        <taxon>Glomeromycetes</taxon>
        <taxon>Diversisporales</taxon>
        <taxon>Gigasporaceae</taxon>
        <taxon>Cetraspora</taxon>
    </lineage>
</organism>
<gene>
    <name evidence="1" type="ORF">SPELUC_LOCUS5003</name>
</gene>
<evidence type="ECO:0000313" key="1">
    <source>
        <dbReference type="EMBL" id="CAG8545947.1"/>
    </source>
</evidence>
<feature type="non-terminal residue" evidence="1">
    <location>
        <position position="1"/>
    </location>
</feature>
<comment type="caution">
    <text evidence="1">The sequence shown here is derived from an EMBL/GenBank/DDBJ whole genome shotgun (WGS) entry which is preliminary data.</text>
</comment>
<proteinExistence type="predicted"/>
<name>A0ACA9LTM3_9GLOM</name>
<accession>A0ACA9LTM3</accession>
<protein>
    <submittedName>
        <fullName evidence="1">2379_t:CDS:1</fullName>
    </submittedName>
</protein>
<sequence>FSILLIQRYVTHLKNSIEIGQDICALSTSLSHDHDNAEISQDNDTQASLTFLVHDYVDAIEIGQDICSSSTYSSHDYTNASNTGQENCAPLSHDHVNTSEIDQDNDTWASSMFPVHDYMHSDTVLSTVDSLHDNESEAVDSLYDNELEAVDSLYDNESEEADNLSNPLELIIDDSNKS</sequence>